<accession>A0A6N7S4C8</accession>
<dbReference type="EMBL" id="WKPJ01000005">
    <property type="protein sequence ID" value="MSA88731.1"/>
    <property type="molecule type" value="Genomic_DNA"/>
</dbReference>
<sequence>MIYITGDTHGRFERVEQFCKSQKTKPQDILIILGDAGINFSGGLRDQEKKRFLSSLPITLFCIHGNHEKRPQTIAGYQLQEWHGGQVYVEAEYPHLCFAKDGELFDLDGKRTIVIGGAYSVDKWTRLMYGFGWWPDEQPTDAIKQDVQRQLEQQNWNVDVVLSHTVPLKYEPTEVFLEGVDQSQVDKSTEQWLNQIENQLTYRKWYAGHYHTEKEMDQLEIMFENIKEFSL</sequence>
<dbReference type="SUPFAM" id="SSF56300">
    <property type="entry name" value="Metallo-dependent phosphatases"/>
    <property type="match status" value="1"/>
</dbReference>
<evidence type="ECO:0000313" key="3">
    <source>
        <dbReference type="EMBL" id="MSC32278.1"/>
    </source>
</evidence>
<dbReference type="AlphaFoldDB" id="A0A6N7S4C8"/>
<dbReference type="GO" id="GO:0016787">
    <property type="term" value="F:hydrolase activity"/>
    <property type="evidence" value="ECO:0007669"/>
    <property type="project" value="InterPro"/>
</dbReference>
<dbReference type="EMBL" id="WKPI01000004">
    <property type="protein sequence ID" value="MSC32278.1"/>
    <property type="molecule type" value="Genomic_DNA"/>
</dbReference>
<organism evidence="2 4">
    <name type="scientific">Holdemania massiliensis</name>
    <dbReference type="NCBI Taxonomy" id="1468449"/>
    <lineage>
        <taxon>Bacteria</taxon>
        <taxon>Bacillati</taxon>
        <taxon>Bacillota</taxon>
        <taxon>Erysipelotrichia</taxon>
        <taxon>Erysipelotrichales</taxon>
        <taxon>Erysipelotrichaceae</taxon>
        <taxon>Holdemania</taxon>
    </lineage>
</organism>
<feature type="domain" description="Calcineurin-like phosphoesterase" evidence="1">
    <location>
        <begin position="2"/>
        <end position="166"/>
    </location>
</feature>
<dbReference type="Proteomes" id="UP000480929">
    <property type="component" value="Unassembled WGS sequence"/>
</dbReference>
<proteinExistence type="predicted"/>
<evidence type="ECO:0000313" key="5">
    <source>
        <dbReference type="Proteomes" id="UP000480929"/>
    </source>
</evidence>
<name>A0A6N7S4C8_9FIRM</name>
<dbReference type="Gene3D" id="3.60.21.10">
    <property type="match status" value="1"/>
</dbReference>
<dbReference type="Pfam" id="PF00149">
    <property type="entry name" value="Metallophos"/>
    <property type="match status" value="1"/>
</dbReference>
<dbReference type="InterPro" id="IPR029052">
    <property type="entry name" value="Metallo-depent_PP-like"/>
</dbReference>
<comment type="caution">
    <text evidence="2">The sequence shown here is derived from an EMBL/GenBank/DDBJ whole genome shotgun (WGS) entry which is preliminary data.</text>
</comment>
<protein>
    <submittedName>
        <fullName evidence="2">Serine/threonine protein phosphatase</fullName>
    </submittedName>
</protein>
<keyword evidence="5" id="KW-1185">Reference proteome</keyword>
<gene>
    <name evidence="3" type="ORF">GKD88_04000</name>
    <name evidence="2" type="ORF">GKE08_05270</name>
</gene>
<evidence type="ECO:0000313" key="2">
    <source>
        <dbReference type="EMBL" id="MSA88731.1"/>
    </source>
</evidence>
<dbReference type="Proteomes" id="UP000433575">
    <property type="component" value="Unassembled WGS sequence"/>
</dbReference>
<dbReference type="OrthoDB" id="9787800at2"/>
<dbReference type="RefSeq" id="WP_154238230.1">
    <property type="nucleotide sequence ID" value="NZ_CAUFAO010000032.1"/>
</dbReference>
<dbReference type="InterPro" id="IPR004843">
    <property type="entry name" value="Calcineurin-like_PHP"/>
</dbReference>
<evidence type="ECO:0000313" key="4">
    <source>
        <dbReference type="Proteomes" id="UP000433575"/>
    </source>
</evidence>
<reference evidence="4 5" key="1">
    <citation type="journal article" date="2019" name="Nat. Med.">
        <title>A library of human gut bacterial isolates paired with longitudinal multiomics data enables mechanistic microbiome research.</title>
        <authorList>
            <person name="Poyet M."/>
            <person name="Groussin M."/>
            <person name="Gibbons S.M."/>
            <person name="Avila-Pacheco J."/>
            <person name="Jiang X."/>
            <person name="Kearney S.M."/>
            <person name="Perrotta A.R."/>
            <person name="Berdy B."/>
            <person name="Zhao S."/>
            <person name="Lieberman T.D."/>
            <person name="Swanson P.K."/>
            <person name="Smith M."/>
            <person name="Roesemann S."/>
            <person name="Alexander J.E."/>
            <person name="Rich S.A."/>
            <person name="Livny J."/>
            <person name="Vlamakis H."/>
            <person name="Clish C."/>
            <person name="Bullock K."/>
            <person name="Deik A."/>
            <person name="Scott J."/>
            <person name="Pierce K.A."/>
            <person name="Xavier R.J."/>
            <person name="Alm E.J."/>
        </authorList>
    </citation>
    <scope>NUCLEOTIDE SEQUENCE [LARGE SCALE GENOMIC DNA]</scope>
    <source>
        <strain evidence="2 4">BIOML-A4</strain>
        <strain evidence="3 5">BIOML-A5</strain>
    </source>
</reference>
<evidence type="ECO:0000259" key="1">
    <source>
        <dbReference type="Pfam" id="PF00149"/>
    </source>
</evidence>